<evidence type="ECO:0000313" key="3">
    <source>
        <dbReference type="Proteomes" id="UP000242180"/>
    </source>
</evidence>
<feature type="transmembrane region" description="Helical" evidence="1">
    <location>
        <begin position="228"/>
        <end position="248"/>
    </location>
</feature>
<feature type="non-terminal residue" evidence="2">
    <location>
        <position position="258"/>
    </location>
</feature>
<comment type="caution">
    <text evidence="2">The sequence shown here is derived from an EMBL/GenBank/DDBJ whole genome shotgun (WGS) entry which is preliminary data.</text>
</comment>
<organism evidence="2 3">
    <name type="scientific">Syncephalastrum racemosum</name>
    <name type="common">Filamentous fungus</name>
    <dbReference type="NCBI Taxonomy" id="13706"/>
    <lineage>
        <taxon>Eukaryota</taxon>
        <taxon>Fungi</taxon>
        <taxon>Fungi incertae sedis</taxon>
        <taxon>Mucoromycota</taxon>
        <taxon>Mucoromycotina</taxon>
        <taxon>Mucoromycetes</taxon>
        <taxon>Mucorales</taxon>
        <taxon>Syncephalastraceae</taxon>
        <taxon>Syncephalastrum</taxon>
    </lineage>
</organism>
<keyword evidence="1" id="KW-0472">Membrane</keyword>
<dbReference type="Proteomes" id="UP000242180">
    <property type="component" value="Unassembled WGS sequence"/>
</dbReference>
<gene>
    <name evidence="2" type="ORF">BCR43DRAFT_430240</name>
</gene>
<keyword evidence="3" id="KW-1185">Reference proteome</keyword>
<evidence type="ECO:0000313" key="2">
    <source>
        <dbReference type="EMBL" id="ORZ02238.1"/>
    </source>
</evidence>
<dbReference type="OrthoDB" id="2384193at2759"/>
<keyword evidence="1" id="KW-0812">Transmembrane</keyword>
<dbReference type="STRING" id="13706.A0A1X2HT10"/>
<dbReference type="EMBL" id="MCGN01000001">
    <property type="protein sequence ID" value="ORZ02238.1"/>
    <property type="molecule type" value="Genomic_DNA"/>
</dbReference>
<sequence>MVHNIQSPLCFVCQKANHCFSICVDITSCKIKYEEGFASVFGTIITKPEQMWTQADRNLVIPTGNHVDYSLCIGMSLQTGTLLLLQCFWNYLANSVAKASFMSSKEFKFYIGWTAVSIVIFPVLQYNFSRDVYPSTYKEIIPELVYACQNLIVALLGISSHFRFQKLLENTRESNNSRSIAHKIRYFQELNTILSLAVFLASVSFIILSVDGLTVRKMLNTHKFSADILICNINISTVLAWFLVILIFHPKPTISNNN</sequence>
<accession>A0A1X2HT10</accession>
<dbReference type="OMA" id="SVQQDWF"/>
<reference evidence="2 3" key="1">
    <citation type="submission" date="2016-07" db="EMBL/GenBank/DDBJ databases">
        <title>Pervasive Adenine N6-methylation of Active Genes in Fungi.</title>
        <authorList>
            <consortium name="DOE Joint Genome Institute"/>
            <person name="Mondo S.J."/>
            <person name="Dannebaum R.O."/>
            <person name="Kuo R.C."/>
            <person name="Labutti K."/>
            <person name="Haridas S."/>
            <person name="Kuo A."/>
            <person name="Salamov A."/>
            <person name="Ahrendt S.R."/>
            <person name="Lipzen A."/>
            <person name="Sullivan W."/>
            <person name="Andreopoulos W.B."/>
            <person name="Clum A."/>
            <person name="Lindquist E."/>
            <person name="Daum C."/>
            <person name="Ramamoorthy G.K."/>
            <person name="Gryganskyi A."/>
            <person name="Culley D."/>
            <person name="Magnuson J.K."/>
            <person name="James T.Y."/>
            <person name="O'Malley M.A."/>
            <person name="Stajich J.E."/>
            <person name="Spatafora J.W."/>
            <person name="Visel A."/>
            <person name="Grigoriev I.V."/>
        </authorList>
    </citation>
    <scope>NUCLEOTIDE SEQUENCE [LARGE SCALE GENOMIC DNA]</scope>
    <source>
        <strain evidence="2 3">NRRL 2496</strain>
    </source>
</reference>
<feature type="transmembrane region" description="Helical" evidence="1">
    <location>
        <begin position="107"/>
        <end position="124"/>
    </location>
</feature>
<dbReference type="InParanoid" id="A0A1X2HT10"/>
<dbReference type="AlphaFoldDB" id="A0A1X2HT10"/>
<keyword evidence="1" id="KW-1133">Transmembrane helix</keyword>
<feature type="transmembrane region" description="Helical" evidence="1">
    <location>
        <begin position="186"/>
        <end position="208"/>
    </location>
</feature>
<name>A0A1X2HT10_SYNRA</name>
<protein>
    <submittedName>
        <fullName evidence="2">Uncharacterized protein</fullName>
    </submittedName>
</protein>
<evidence type="ECO:0000256" key="1">
    <source>
        <dbReference type="SAM" id="Phobius"/>
    </source>
</evidence>
<proteinExistence type="predicted"/>